<protein>
    <submittedName>
        <fullName evidence="1">SAM-dependent methyltransferase</fullName>
    </submittedName>
</protein>
<dbReference type="EMBL" id="BJYL01000036">
    <property type="protein sequence ID" value="GEN84363.1"/>
    <property type="molecule type" value="Genomic_DNA"/>
</dbReference>
<dbReference type="Proteomes" id="UP000321901">
    <property type="component" value="Unassembled WGS sequence"/>
</dbReference>
<dbReference type="Pfam" id="PF04816">
    <property type="entry name" value="TrmK"/>
    <property type="match status" value="1"/>
</dbReference>
<dbReference type="Gene3D" id="1.10.287.1890">
    <property type="match status" value="1"/>
</dbReference>
<reference evidence="1 2" key="1">
    <citation type="submission" date="2019-07" db="EMBL/GenBank/DDBJ databases">
        <title>Whole genome shotgun sequence of Sporosarcina luteola NBRC 105378.</title>
        <authorList>
            <person name="Hosoyama A."/>
            <person name="Uohara A."/>
            <person name="Ohji S."/>
            <person name="Ichikawa N."/>
        </authorList>
    </citation>
    <scope>NUCLEOTIDE SEQUENCE [LARGE SCALE GENOMIC DNA]</scope>
    <source>
        <strain evidence="1 2">NBRC 105378</strain>
    </source>
</reference>
<keyword evidence="1" id="KW-0808">Transferase</keyword>
<accession>A0A511ZAD5</accession>
<name>A0A511ZAD5_9BACL</name>
<evidence type="ECO:0000313" key="1">
    <source>
        <dbReference type="EMBL" id="GEN84363.1"/>
    </source>
</evidence>
<keyword evidence="2" id="KW-1185">Reference proteome</keyword>
<dbReference type="Gene3D" id="3.40.50.150">
    <property type="entry name" value="Vaccinia Virus protein VP39"/>
    <property type="match status" value="1"/>
</dbReference>
<dbReference type="GO" id="GO:0032259">
    <property type="term" value="P:methylation"/>
    <property type="evidence" value="ECO:0007669"/>
    <property type="project" value="UniProtKB-KW"/>
</dbReference>
<dbReference type="AlphaFoldDB" id="A0A511ZAD5"/>
<dbReference type="OrthoDB" id="5881184at2"/>
<dbReference type="PANTHER" id="PTHR38451">
    <property type="entry name" value="TRNA (ADENINE(22)-N(1))-METHYLTRANSFERASE"/>
    <property type="match status" value="1"/>
</dbReference>
<evidence type="ECO:0000313" key="2">
    <source>
        <dbReference type="Proteomes" id="UP000321901"/>
    </source>
</evidence>
<sequence>MNSEKLSLRLTAVASYVEQGAILADIGSDHAYLPCYLIRTGKINKAIAGEVVKGPFESAVKNVEKEGLSTNITVRLGNGLQAIQETDEVDTITIAGMGGPLIASILKEGNMKLDQVKRIITQPNIYASAIREWAVQNGWTIIKEQILEEDNKIYEIIVLERGTAEYDELEMMVGPYLLKEKSPVFLKKWKRESVEWSRVLDSLEKAGQTEDISKRKEQLQKKMELVGRFLSN</sequence>
<dbReference type="PANTHER" id="PTHR38451:SF1">
    <property type="entry name" value="TRNA (ADENINE(22)-N(1))-METHYLTRANSFERASE"/>
    <property type="match status" value="1"/>
</dbReference>
<proteinExistence type="predicted"/>
<dbReference type="SUPFAM" id="SSF53335">
    <property type="entry name" value="S-adenosyl-L-methionine-dependent methyltransferases"/>
    <property type="match status" value="1"/>
</dbReference>
<dbReference type="InterPro" id="IPR006901">
    <property type="entry name" value="TrmK"/>
</dbReference>
<dbReference type="PIRSF" id="PIRSF018637">
    <property type="entry name" value="TrmK"/>
    <property type="match status" value="1"/>
</dbReference>
<gene>
    <name evidence="1" type="ORF">SLU01_26750</name>
</gene>
<keyword evidence="1" id="KW-0489">Methyltransferase</keyword>
<dbReference type="RefSeq" id="WP_147059145.1">
    <property type="nucleotide sequence ID" value="NZ_BJYL01000036.1"/>
</dbReference>
<comment type="caution">
    <text evidence="1">The sequence shown here is derived from an EMBL/GenBank/DDBJ whole genome shotgun (WGS) entry which is preliminary data.</text>
</comment>
<organism evidence="1 2">
    <name type="scientific">Sporosarcina luteola</name>
    <dbReference type="NCBI Taxonomy" id="582850"/>
    <lineage>
        <taxon>Bacteria</taxon>
        <taxon>Bacillati</taxon>
        <taxon>Bacillota</taxon>
        <taxon>Bacilli</taxon>
        <taxon>Bacillales</taxon>
        <taxon>Caryophanaceae</taxon>
        <taxon>Sporosarcina</taxon>
    </lineage>
</organism>
<dbReference type="GO" id="GO:0160105">
    <property type="term" value="F:tRNA (adenine(22)-N1)-methyltransferase activity"/>
    <property type="evidence" value="ECO:0007669"/>
    <property type="project" value="InterPro"/>
</dbReference>
<dbReference type="InterPro" id="IPR029063">
    <property type="entry name" value="SAM-dependent_MTases_sf"/>
</dbReference>